<accession>A0A2I0B1W0</accession>
<name>A0A2I0B1W0_9ASPA</name>
<dbReference type="PROSITE" id="PS51774">
    <property type="entry name" value="NAB"/>
    <property type="match status" value="1"/>
</dbReference>
<feature type="domain" description="NAB" evidence="5">
    <location>
        <begin position="16"/>
        <end position="96"/>
    </location>
</feature>
<dbReference type="EMBL" id="KZ451923">
    <property type="protein sequence ID" value="PKA61791.1"/>
    <property type="molecule type" value="Genomic_DNA"/>
</dbReference>
<feature type="compositionally biased region" description="Low complexity" evidence="4">
    <location>
        <begin position="170"/>
        <end position="179"/>
    </location>
</feature>
<keyword evidence="1 3" id="KW-0175">Coiled coil</keyword>
<evidence type="ECO:0000256" key="2">
    <source>
        <dbReference type="ARBA" id="ARBA00038006"/>
    </source>
</evidence>
<proteinExistence type="inferred from homology"/>
<comment type="similarity">
    <text evidence="2">Belongs to the NET family.</text>
</comment>
<dbReference type="STRING" id="1088818.A0A2I0B1W0"/>
<keyword evidence="7" id="KW-1185">Reference proteome</keyword>
<protein>
    <recommendedName>
        <fullName evidence="5">NAB domain-containing protein</fullName>
    </recommendedName>
</protein>
<dbReference type="Gene3D" id="1.10.287.1490">
    <property type="match status" value="1"/>
</dbReference>
<dbReference type="PANTHER" id="PTHR32258">
    <property type="entry name" value="PROTEIN NETWORKED 4A"/>
    <property type="match status" value="1"/>
</dbReference>
<dbReference type="GO" id="GO:0003779">
    <property type="term" value="F:actin binding"/>
    <property type="evidence" value="ECO:0007669"/>
    <property type="project" value="InterPro"/>
</dbReference>
<dbReference type="PANTHER" id="PTHR32258:SF3">
    <property type="entry name" value="PROTEIN NETWORKED 4A"/>
    <property type="match status" value="1"/>
</dbReference>
<sequence>MLPSETMKKMQTRKSHSWWWDSHISPKNSKWLSDSLEEMDRLVKQMLKLIEEDGDSFAKKAEMYYQRRPALISHVEDFYRMYRALAERYNHVTGELAKNLPSKLESQGSGNGSEFGSEAASSSSLCSSPEQTPVHKMKHSKPHRRAAGFDFFLGSNRSSDNLRKGLDEPSSSSDSGSESDSGKVVDSDENSSRLEARIIELQNELREATNKLREYERSSNGEQFDMSSITSAMENQPGVENNDFSALEKHIGVLQSDIVDSKVEIKNLKEAIETAAEQFETEIKQQLDSVSGKFQKEKSSLEAELKTLIAELQVEAKRVSEEKSHLEIRILEQEKMIQELKAMAAQSSDKFRQEKSVLESKLFMLIESETLFQSKLQAEKAVLNQSIHEFKLKIEMLAQDKHELNARVIKLEDDVKLYKIDEHLQQLHLEHEKLIEEIDESRKKSIELTIRVRELEEEVEGQRILITDGAEGKKEAIRQLCFSLDYYRHGYHQLRQMLQVQSKSSAVIAT</sequence>
<feature type="region of interest" description="Disordered" evidence="4">
    <location>
        <begin position="101"/>
        <end position="142"/>
    </location>
</feature>
<feature type="region of interest" description="Disordered" evidence="4">
    <location>
        <begin position="160"/>
        <end position="191"/>
    </location>
</feature>
<evidence type="ECO:0000259" key="5">
    <source>
        <dbReference type="PROSITE" id="PS51774"/>
    </source>
</evidence>
<evidence type="ECO:0000313" key="6">
    <source>
        <dbReference type="EMBL" id="PKA61791.1"/>
    </source>
</evidence>
<evidence type="ECO:0000256" key="1">
    <source>
        <dbReference type="ARBA" id="ARBA00023054"/>
    </source>
</evidence>
<dbReference type="InterPro" id="IPR011684">
    <property type="entry name" value="NAB"/>
</dbReference>
<dbReference type="GO" id="GO:0005774">
    <property type="term" value="C:vacuolar membrane"/>
    <property type="evidence" value="ECO:0007669"/>
    <property type="project" value="TreeGrafter"/>
</dbReference>
<dbReference type="InterPro" id="IPR051861">
    <property type="entry name" value="NET_actin-binding_domain"/>
</dbReference>
<dbReference type="Pfam" id="PF07765">
    <property type="entry name" value="KIP1"/>
    <property type="match status" value="1"/>
</dbReference>
<evidence type="ECO:0000256" key="4">
    <source>
        <dbReference type="SAM" id="MobiDB-lite"/>
    </source>
</evidence>
<feature type="compositionally biased region" description="Low complexity" evidence="4">
    <location>
        <begin position="105"/>
        <end position="130"/>
    </location>
</feature>
<feature type="compositionally biased region" description="Basic and acidic residues" evidence="4">
    <location>
        <begin position="180"/>
        <end position="191"/>
    </location>
</feature>
<reference evidence="6 7" key="1">
    <citation type="journal article" date="2017" name="Nature">
        <title>The Apostasia genome and the evolution of orchids.</title>
        <authorList>
            <person name="Zhang G.Q."/>
            <person name="Liu K.W."/>
            <person name="Li Z."/>
            <person name="Lohaus R."/>
            <person name="Hsiao Y.Y."/>
            <person name="Niu S.C."/>
            <person name="Wang J.Y."/>
            <person name="Lin Y.C."/>
            <person name="Xu Q."/>
            <person name="Chen L.J."/>
            <person name="Yoshida K."/>
            <person name="Fujiwara S."/>
            <person name="Wang Z.W."/>
            <person name="Zhang Y.Q."/>
            <person name="Mitsuda N."/>
            <person name="Wang M."/>
            <person name="Liu G.H."/>
            <person name="Pecoraro L."/>
            <person name="Huang H.X."/>
            <person name="Xiao X.J."/>
            <person name="Lin M."/>
            <person name="Wu X.Y."/>
            <person name="Wu W.L."/>
            <person name="Chen Y.Y."/>
            <person name="Chang S.B."/>
            <person name="Sakamoto S."/>
            <person name="Ohme-Takagi M."/>
            <person name="Yagi M."/>
            <person name="Zeng S.J."/>
            <person name="Shen C.Y."/>
            <person name="Yeh C.M."/>
            <person name="Luo Y.B."/>
            <person name="Tsai W.C."/>
            <person name="Van de Peer Y."/>
            <person name="Liu Z.J."/>
        </authorList>
    </citation>
    <scope>NUCLEOTIDE SEQUENCE [LARGE SCALE GENOMIC DNA]</scope>
    <source>
        <strain evidence="7">cv. Shenzhen</strain>
        <tissue evidence="6">Stem</tissue>
    </source>
</reference>
<evidence type="ECO:0000256" key="3">
    <source>
        <dbReference type="SAM" id="Coils"/>
    </source>
</evidence>
<dbReference type="OrthoDB" id="1877257at2759"/>
<evidence type="ECO:0000313" key="7">
    <source>
        <dbReference type="Proteomes" id="UP000236161"/>
    </source>
</evidence>
<dbReference type="Proteomes" id="UP000236161">
    <property type="component" value="Unassembled WGS sequence"/>
</dbReference>
<organism evidence="6 7">
    <name type="scientific">Apostasia shenzhenica</name>
    <dbReference type="NCBI Taxonomy" id="1088818"/>
    <lineage>
        <taxon>Eukaryota</taxon>
        <taxon>Viridiplantae</taxon>
        <taxon>Streptophyta</taxon>
        <taxon>Embryophyta</taxon>
        <taxon>Tracheophyta</taxon>
        <taxon>Spermatophyta</taxon>
        <taxon>Magnoliopsida</taxon>
        <taxon>Liliopsida</taxon>
        <taxon>Asparagales</taxon>
        <taxon>Orchidaceae</taxon>
        <taxon>Apostasioideae</taxon>
        <taxon>Apostasia</taxon>
    </lineage>
</organism>
<gene>
    <name evidence="6" type="ORF">AXF42_Ash008622</name>
</gene>
<feature type="coiled-coil region" evidence="3">
    <location>
        <begin position="387"/>
        <end position="458"/>
    </location>
</feature>
<dbReference type="AlphaFoldDB" id="A0A2I0B1W0"/>
<feature type="coiled-coil region" evidence="3">
    <location>
        <begin position="258"/>
        <end position="350"/>
    </location>
</feature>